<feature type="compositionally biased region" description="Low complexity" evidence="1">
    <location>
        <begin position="35"/>
        <end position="48"/>
    </location>
</feature>
<dbReference type="OrthoDB" id="10479733at2759"/>
<dbReference type="EMBL" id="JABFUD020000007">
    <property type="protein sequence ID" value="KAI5077634.1"/>
    <property type="molecule type" value="Genomic_DNA"/>
</dbReference>
<evidence type="ECO:0000313" key="3">
    <source>
        <dbReference type="Proteomes" id="UP000886520"/>
    </source>
</evidence>
<keyword evidence="3" id="KW-1185">Reference proteome</keyword>
<gene>
    <name evidence="2" type="ORF">GOP47_0007458</name>
</gene>
<sequence length="92" mass="9552">MATFGSFAGLAAGAMGALSSSEMQLLGLYDYSASGFSPKSSSEASPPAQDSNHRLQTPAQRSGLLSRFALAKLAPEFNGIGCFDTVFGWQSP</sequence>
<proteinExistence type="predicted"/>
<dbReference type="Proteomes" id="UP000886520">
    <property type="component" value="Chromosome 7"/>
</dbReference>
<dbReference type="AlphaFoldDB" id="A0A9D4ZJB5"/>
<feature type="region of interest" description="Disordered" evidence="1">
    <location>
        <begin position="35"/>
        <end position="58"/>
    </location>
</feature>
<reference evidence="2" key="1">
    <citation type="submission" date="2021-01" db="EMBL/GenBank/DDBJ databases">
        <title>Adiantum capillus-veneris genome.</title>
        <authorList>
            <person name="Fang Y."/>
            <person name="Liao Q."/>
        </authorList>
    </citation>
    <scope>NUCLEOTIDE SEQUENCE</scope>
    <source>
        <strain evidence="2">H3</strain>
        <tissue evidence="2">Leaf</tissue>
    </source>
</reference>
<evidence type="ECO:0000256" key="1">
    <source>
        <dbReference type="SAM" id="MobiDB-lite"/>
    </source>
</evidence>
<name>A0A9D4ZJB5_ADICA</name>
<accession>A0A9D4ZJB5</accession>
<evidence type="ECO:0000313" key="2">
    <source>
        <dbReference type="EMBL" id="KAI5077634.1"/>
    </source>
</evidence>
<organism evidence="2 3">
    <name type="scientific">Adiantum capillus-veneris</name>
    <name type="common">Maidenhair fern</name>
    <dbReference type="NCBI Taxonomy" id="13818"/>
    <lineage>
        <taxon>Eukaryota</taxon>
        <taxon>Viridiplantae</taxon>
        <taxon>Streptophyta</taxon>
        <taxon>Embryophyta</taxon>
        <taxon>Tracheophyta</taxon>
        <taxon>Polypodiopsida</taxon>
        <taxon>Polypodiidae</taxon>
        <taxon>Polypodiales</taxon>
        <taxon>Pteridineae</taxon>
        <taxon>Pteridaceae</taxon>
        <taxon>Vittarioideae</taxon>
        <taxon>Adiantum</taxon>
    </lineage>
</organism>
<comment type="caution">
    <text evidence="2">The sequence shown here is derived from an EMBL/GenBank/DDBJ whole genome shotgun (WGS) entry which is preliminary data.</text>
</comment>
<protein>
    <submittedName>
        <fullName evidence="2">Uncharacterized protein</fullName>
    </submittedName>
</protein>